<evidence type="ECO:0000256" key="1">
    <source>
        <dbReference type="RuleBase" id="RU368002"/>
    </source>
</evidence>
<dbReference type="Pfam" id="PF08445">
    <property type="entry name" value="FR47"/>
    <property type="match status" value="1"/>
</dbReference>
<evidence type="ECO:0000313" key="2">
    <source>
        <dbReference type="EMBL" id="KAK2896903.1"/>
    </source>
</evidence>
<accession>A0AA88TR71</accession>
<dbReference type="AlphaFoldDB" id="A0AA88TR71"/>
<dbReference type="PROSITE" id="PS51186">
    <property type="entry name" value="GNAT"/>
    <property type="match status" value="1"/>
</dbReference>
<evidence type="ECO:0000313" key="3">
    <source>
        <dbReference type="Proteomes" id="UP001187343"/>
    </source>
</evidence>
<dbReference type="CDD" id="cd04301">
    <property type="entry name" value="NAT_SF"/>
    <property type="match status" value="1"/>
</dbReference>
<dbReference type="Proteomes" id="UP001187343">
    <property type="component" value="Unassembled WGS sequence"/>
</dbReference>
<dbReference type="InterPro" id="IPR000182">
    <property type="entry name" value="GNAT_dom"/>
</dbReference>
<comment type="similarity">
    <text evidence="1">Belongs to the glycine N-acyltransferase family.</text>
</comment>
<organism evidence="2 3">
    <name type="scientific">Cirrhinus molitorella</name>
    <name type="common">mud carp</name>
    <dbReference type="NCBI Taxonomy" id="172907"/>
    <lineage>
        <taxon>Eukaryota</taxon>
        <taxon>Metazoa</taxon>
        <taxon>Chordata</taxon>
        <taxon>Craniata</taxon>
        <taxon>Vertebrata</taxon>
        <taxon>Euteleostomi</taxon>
        <taxon>Actinopterygii</taxon>
        <taxon>Neopterygii</taxon>
        <taxon>Teleostei</taxon>
        <taxon>Ostariophysi</taxon>
        <taxon>Cypriniformes</taxon>
        <taxon>Cyprinidae</taxon>
        <taxon>Labeoninae</taxon>
        <taxon>Labeonini</taxon>
        <taxon>Cirrhinus</taxon>
    </lineage>
</organism>
<proteinExistence type="inferred from homology"/>
<gene>
    <name evidence="2" type="ORF">Q8A67_011391</name>
</gene>
<dbReference type="PANTHER" id="PTHR15298:SF15">
    <property type="entry name" value="GLYCINE N-ACYLTRANSFERASE-LIKE PROTEIN"/>
    <property type="match status" value="1"/>
</dbReference>
<name>A0AA88TR71_9TELE</name>
<dbReference type="Gene3D" id="3.40.630.30">
    <property type="match status" value="1"/>
</dbReference>
<reference evidence="2" key="1">
    <citation type="submission" date="2023-08" db="EMBL/GenBank/DDBJ databases">
        <title>Chromosome-level Genome Assembly of mud carp (Cirrhinus molitorella).</title>
        <authorList>
            <person name="Liu H."/>
        </authorList>
    </citation>
    <scope>NUCLEOTIDE SEQUENCE</scope>
    <source>
        <strain evidence="2">Prfri</strain>
        <tissue evidence="2">Muscle</tissue>
    </source>
</reference>
<comment type="caution">
    <text evidence="2">The sequence shown here is derived from an EMBL/GenBank/DDBJ whole genome shotgun (WGS) entry which is preliminary data.</text>
</comment>
<dbReference type="InterPro" id="IPR015938">
    <property type="entry name" value="Glycine_N-acyltransferase_N"/>
</dbReference>
<dbReference type="InterPro" id="IPR013653">
    <property type="entry name" value="GCN5-like_dom"/>
</dbReference>
<dbReference type="GO" id="GO:0005739">
    <property type="term" value="C:mitochondrion"/>
    <property type="evidence" value="ECO:0007669"/>
    <property type="project" value="InterPro"/>
</dbReference>
<dbReference type="EC" id="2.3.1.-" evidence="1"/>
<keyword evidence="3" id="KW-1185">Reference proteome</keyword>
<dbReference type="EMBL" id="JAUYZG010000010">
    <property type="protein sequence ID" value="KAK2896903.1"/>
    <property type="molecule type" value="Genomic_DNA"/>
</dbReference>
<dbReference type="InterPro" id="IPR010313">
    <property type="entry name" value="Glycine_N-acyltransferase"/>
</dbReference>
<dbReference type="SUPFAM" id="SSF55729">
    <property type="entry name" value="Acyl-CoA N-acyltransferases (Nat)"/>
    <property type="match status" value="1"/>
</dbReference>
<dbReference type="Pfam" id="PF06021">
    <property type="entry name" value="Gly_acyl_tr_N"/>
    <property type="match status" value="1"/>
</dbReference>
<sequence>MRQLTKEDLKTLEVDLKNYFPQSLQAYGCIFQLIRNGQRADPVSVLVDQWPEFSVLLIKPEFREKGDLFKDLTVFSKNDVCLRDLLAHADVIDWKVFICLAAELYHEKMLEVVAVNKGVTMKKEAVCCMLVLRDPSNLLQVDSSLKLSSLNESHIVLVNRSWKFGCEDSKLMIKNMILNFPSCCVLDSDDQPVAWILTYPSCAMGMLYTLPEHRGKGYAKALVTVMSKRLHAQGYPAYCFVEEENKLSYSLFTSLGFTEEPDYRAAWFVFNDL</sequence>
<keyword evidence="1" id="KW-0012">Acyltransferase</keyword>
<dbReference type="PANTHER" id="PTHR15298">
    <property type="entry name" value="L-COA N-ACYLTRANSFERASE-RELATED"/>
    <property type="match status" value="1"/>
</dbReference>
<dbReference type="GO" id="GO:0047961">
    <property type="term" value="F:glycine N-acyltransferase activity"/>
    <property type="evidence" value="ECO:0007669"/>
    <property type="project" value="InterPro"/>
</dbReference>
<protein>
    <recommendedName>
        <fullName evidence="1">Glycine N-acyltransferase-like protein</fullName>
        <ecNumber evidence="1">2.3.1.-</ecNumber>
    </recommendedName>
</protein>
<dbReference type="InterPro" id="IPR016181">
    <property type="entry name" value="Acyl_CoA_acyltransferase"/>
</dbReference>
<keyword evidence="1" id="KW-0808">Transferase</keyword>